<comment type="caution">
    <text evidence="3">The sequence shown here is derived from an EMBL/GenBank/DDBJ whole genome shotgun (WGS) entry which is preliminary data.</text>
</comment>
<reference evidence="3 4" key="2">
    <citation type="journal article" date="2019" name="G3 (Bethesda)">
        <title>Hybrid Assembly of the Genome of the Entomopathogenic Nematode Steinernema carpocapsae Identifies the X-Chromosome.</title>
        <authorList>
            <person name="Serra L."/>
            <person name="Macchietto M."/>
            <person name="Macias-Munoz A."/>
            <person name="McGill C.J."/>
            <person name="Rodriguez I.M."/>
            <person name="Rodriguez B."/>
            <person name="Murad R."/>
            <person name="Mortazavi A."/>
        </authorList>
    </citation>
    <scope>NUCLEOTIDE SEQUENCE [LARGE SCALE GENOMIC DNA]</scope>
    <source>
        <strain evidence="3 4">ALL</strain>
    </source>
</reference>
<evidence type="ECO:0000313" key="4">
    <source>
        <dbReference type="Proteomes" id="UP000298663"/>
    </source>
</evidence>
<feature type="signal peptide" evidence="2">
    <location>
        <begin position="1"/>
        <end position="16"/>
    </location>
</feature>
<evidence type="ECO:0008006" key="5">
    <source>
        <dbReference type="Google" id="ProtNLM"/>
    </source>
</evidence>
<gene>
    <name evidence="3" type="ORF">L596_008040</name>
</gene>
<protein>
    <recommendedName>
        <fullName evidence="5">Secreted protein</fullName>
    </recommendedName>
</protein>
<keyword evidence="2" id="KW-0732">Signal</keyword>
<feature type="region of interest" description="Disordered" evidence="1">
    <location>
        <begin position="85"/>
        <end position="113"/>
    </location>
</feature>
<sequence>MPIWCCLCVWPPMLASWQFGLQHFVCRSIVGPNAPLTHTRTDTPTTIVAQEEVTSQLLWPEQSSLAGRGAHAALSSPPRLRSLAARHSASFRQPATAALSLSRLGRRRREDEP</sequence>
<dbReference type="EMBL" id="AZBU02000002">
    <property type="protein sequence ID" value="TKR93624.1"/>
    <property type="molecule type" value="Genomic_DNA"/>
</dbReference>
<evidence type="ECO:0000313" key="3">
    <source>
        <dbReference type="EMBL" id="TKR93624.1"/>
    </source>
</evidence>
<feature type="chain" id="PRO_5020341652" description="Secreted protein" evidence="2">
    <location>
        <begin position="17"/>
        <end position="113"/>
    </location>
</feature>
<dbReference type="Proteomes" id="UP000298663">
    <property type="component" value="Unassembled WGS sequence"/>
</dbReference>
<dbReference type="AlphaFoldDB" id="A0A4U5PCA5"/>
<evidence type="ECO:0000256" key="1">
    <source>
        <dbReference type="SAM" id="MobiDB-lite"/>
    </source>
</evidence>
<organism evidence="3 4">
    <name type="scientific">Steinernema carpocapsae</name>
    <name type="common">Entomopathogenic nematode</name>
    <dbReference type="NCBI Taxonomy" id="34508"/>
    <lineage>
        <taxon>Eukaryota</taxon>
        <taxon>Metazoa</taxon>
        <taxon>Ecdysozoa</taxon>
        <taxon>Nematoda</taxon>
        <taxon>Chromadorea</taxon>
        <taxon>Rhabditida</taxon>
        <taxon>Tylenchina</taxon>
        <taxon>Panagrolaimomorpha</taxon>
        <taxon>Strongyloidoidea</taxon>
        <taxon>Steinernematidae</taxon>
        <taxon>Steinernema</taxon>
    </lineage>
</organism>
<evidence type="ECO:0000256" key="2">
    <source>
        <dbReference type="SAM" id="SignalP"/>
    </source>
</evidence>
<keyword evidence="4" id="KW-1185">Reference proteome</keyword>
<accession>A0A4U5PCA5</accession>
<name>A0A4U5PCA5_STECR</name>
<reference evidence="3 4" key="1">
    <citation type="journal article" date="2015" name="Genome Biol.">
        <title>Comparative genomics of Steinernema reveals deeply conserved gene regulatory networks.</title>
        <authorList>
            <person name="Dillman A.R."/>
            <person name="Macchietto M."/>
            <person name="Porter C.F."/>
            <person name="Rogers A."/>
            <person name="Williams B."/>
            <person name="Antoshechkin I."/>
            <person name="Lee M.M."/>
            <person name="Goodwin Z."/>
            <person name="Lu X."/>
            <person name="Lewis E.E."/>
            <person name="Goodrich-Blair H."/>
            <person name="Stock S.P."/>
            <person name="Adams B.J."/>
            <person name="Sternberg P.W."/>
            <person name="Mortazavi A."/>
        </authorList>
    </citation>
    <scope>NUCLEOTIDE SEQUENCE [LARGE SCALE GENOMIC DNA]</scope>
    <source>
        <strain evidence="3 4">ALL</strain>
    </source>
</reference>
<proteinExistence type="predicted"/>